<evidence type="ECO:0000256" key="5">
    <source>
        <dbReference type="ARBA" id="ARBA00023121"/>
    </source>
</evidence>
<evidence type="ECO:0000259" key="7">
    <source>
        <dbReference type="Pfam" id="PF08511"/>
    </source>
</evidence>
<keyword evidence="3" id="KW-0831">Ubiquinone biosynthesis</keyword>
<comment type="similarity">
    <text evidence="2">Belongs to the COQ9 family.</text>
</comment>
<comment type="pathway">
    <text evidence="1">Cofactor biosynthesis; ubiquinone biosynthesis.</text>
</comment>
<dbReference type="EMBL" id="CP084930">
    <property type="protein sequence ID" value="USI73364.1"/>
    <property type="molecule type" value="Genomic_DNA"/>
</dbReference>
<evidence type="ECO:0000256" key="2">
    <source>
        <dbReference type="ARBA" id="ARBA00010766"/>
    </source>
</evidence>
<gene>
    <name evidence="8" type="ORF">LHA26_02450</name>
</gene>
<sequence length="224" mass="24307">MTALDLPLPADPTLDEMRASLGPAIAREAVFDGWSEAALANAARALGLDPAHARLAFPDGATGMIAAWYDAIDAALTRDFPPERVAAMKIRDRIGTLVRARLDYLRPQRQAARAAVAHLARPGQIAAGARLGWRAADTMWRLAGDTATDFNHYSKRATLAAIYAATLLVWLDDESEGESETAGFLARRLAGVMRFGKIKAQLLPSAERRFSLTRLAGRLRYPAL</sequence>
<evidence type="ECO:0000313" key="9">
    <source>
        <dbReference type="Proteomes" id="UP001056937"/>
    </source>
</evidence>
<evidence type="ECO:0000256" key="3">
    <source>
        <dbReference type="ARBA" id="ARBA00022688"/>
    </source>
</evidence>
<dbReference type="NCBIfam" id="TIGR02396">
    <property type="entry name" value="diverge_rpsU"/>
    <property type="match status" value="1"/>
</dbReference>
<dbReference type="RefSeq" id="WP_252167174.1">
    <property type="nucleotide sequence ID" value="NZ_CP084930.1"/>
</dbReference>
<protein>
    <submittedName>
        <fullName evidence="8">COQ9 family protein</fullName>
    </submittedName>
</protein>
<reference evidence="8" key="1">
    <citation type="journal article" date="2022" name="Toxins">
        <title>Genomic Analysis of Sphingopyxis sp. USTB-05 for Biodegrading Cyanobacterial Hepatotoxins.</title>
        <authorList>
            <person name="Liu C."/>
            <person name="Xu Q."/>
            <person name="Zhao Z."/>
            <person name="Zhang H."/>
            <person name="Liu X."/>
            <person name="Yin C."/>
            <person name="Liu Y."/>
            <person name="Yan H."/>
        </authorList>
    </citation>
    <scope>NUCLEOTIDE SEQUENCE</scope>
    <source>
        <strain evidence="8">NBD5</strain>
    </source>
</reference>
<dbReference type="Gene3D" id="1.10.357.10">
    <property type="entry name" value="Tetracycline Repressor, domain 2"/>
    <property type="match status" value="1"/>
</dbReference>
<evidence type="ECO:0000256" key="1">
    <source>
        <dbReference type="ARBA" id="ARBA00004749"/>
    </source>
</evidence>
<dbReference type="InterPro" id="IPR013718">
    <property type="entry name" value="COQ9_C"/>
</dbReference>
<evidence type="ECO:0000256" key="6">
    <source>
        <dbReference type="ARBA" id="ARBA00058104"/>
    </source>
</evidence>
<name>A0ABY4X8U2_9SPHN</name>
<keyword evidence="4" id="KW-0809">Transit peptide</keyword>
<evidence type="ECO:0000313" key="8">
    <source>
        <dbReference type="EMBL" id="USI73364.1"/>
    </source>
</evidence>
<keyword evidence="5" id="KW-0446">Lipid-binding</keyword>
<dbReference type="InterPro" id="IPR012762">
    <property type="entry name" value="Ubiq_biosynth_COQ9"/>
</dbReference>
<proteinExistence type="inferred from homology"/>
<dbReference type="PANTHER" id="PTHR21427:SF19">
    <property type="entry name" value="UBIQUINONE BIOSYNTHESIS PROTEIN COQ9, MITOCHONDRIAL"/>
    <property type="match status" value="1"/>
</dbReference>
<dbReference type="Proteomes" id="UP001056937">
    <property type="component" value="Chromosome 1"/>
</dbReference>
<feature type="domain" description="COQ9 C-terminal" evidence="7">
    <location>
        <begin position="126"/>
        <end position="196"/>
    </location>
</feature>
<accession>A0ABY4X8U2</accession>
<dbReference type="Pfam" id="PF08511">
    <property type="entry name" value="COQ9"/>
    <property type="match status" value="1"/>
</dbReference>
<evidence type="ECO:0000256" key="4">
    <source>
        <dbReference type="ARBA" id="ARBA00022946"/>
    </source>
</evidence>
<comment type="function">
    <text evidence="6">Membrane-associated protein that warps the membrane surface to access and bind aromatic isoprenes with high specificity, including ubiquinone (CoQ) isoprene intermediates and presents them directly to COQ7, therefore facilitating the COQ7-mediated hydroxylase step. Participates in the biosynthesis of coenzyme Q, also named ubiquinone, an essential lipid-soluble electron transporter for aerobic cellular respiration.</text>
</comment>
<dbReference type="PANTHER" id="PTHR21427">
    <property type="entry name" value="UBIQUINONE BIOSYNTHESIS PROTEIN COQ9, MITOCHONDRIAL"/>
    <property type="match status" value="1"/>
</dbReference>
<keyword evidence="9" id="KW-1185">Reference proteome</keyword>
<organism evidence="8 9">
    <name type="scientific">Sphingomonas morindae</name>
    <dbReference type="NCBI Taxonomy" id="1541170"/>
    <lineage>
        <taxon>Bacteria</taxon>
        <taxon>Pseudomonadati</taxon>
        <taxon>Pseudomonadota</taxon>
        <taxon>Alphaproteobacteria</taxon>
        <taxon>Sphingomonadales</taxon>
        <taxon>Sphingomonadaceae</taxon>
        <taxon>Sphingomonas</taxon>
    </lineage>
</organism>